<gene>
    <name evidence="7" type="primary">FGENESH: predicted gene_6.519</name>
    <name evidence="8" type="ORF">AAT19DRAFT_15074</name>
    <name evidence="7" type="ORF">BN2166_0035970</name>
</gene>
<evidence type="ECO:0000313" key="10">
    <source>
        <dbReference type="Proteomes" id="UP000239560"/>
    </source>
</evidence>
<evidence type="ECO:0000256" key="5">
    <source>
        <dbReference type="SAM" id="Phobius"/>
    </source>
</evidence>
<comment type="subcellular location">
    <subcellularLocation>
        <location evidence="1">Membrane</location>
        <topology evidence="1">Multi-pass membrane protein</topology>
    </subcellularLocation>
</comment>
<feature type="transmembrane region" description="Helical" evidence="5">
    <location>
        <begin position="285"/>
        <end position="306"/>
    </location>
</feature>
<evidence type="ECO:0000256" key="3">
    <source>
        <dbReference type="ARBA" id="ARBA00022989"/>
    </source>
</evidence>
<evidence type="ECO:0000256" key="4">
    <source>
        <dbReference type="ARBA" id="ARBA00023136"/>
    </source>
</evidence>
<evidence type="ECO:0000313" key="9">
    <source>
        <dbReference type="Proteomes" id="UP000199069"/>
    </source>
</evidence>
<dbReference type="InterPro" id="IPR004841">
    <property type="entry name" value="AA-permease/SLC12A_dom"/>
</dbReference>
<feature type="transmembrane region" description="Helical" evidence="5">
    <location>
        <begin position="384"/>
        <end position="400"/>
    </location>
</feature>
<evidence type="ECO:0000313" key="8">
    <source>
        <dbReference type="EMBL" id="PRQ74721.1"/>
    </source>
</evidence>
<feature type="transmembrane region" description="Helical" evidence="5">
    <location>
        <begin position="40"/>
        <end position="59"/>
    </location>
</feature>
<feature type="transmembrane region" description="Helical" evidence="5">
    <location>
        <begin position="170"/>
        <end position="190"/>
    </location>
</feature>
<dbReference type="PANTHER" id="PTHR43341:SF12">
    <property type="entry name" value="AMINO ACID TRANSPORTER (EUROFUNG)"/>
    <property type="match status" value="1"/>
</dbReference>
<dbReference type="Gene3D" id="1.20.1740.10">
    <property type="entry name" value="Amino acid/polyamine transporter I"/>
    <property type="match status" value="1"/>
</dbReference>
<feature type="transmembrane region" description="Helical" evidence="5">
    <location>
        <begin position="458"/>
        <end position="477"/>
    </location>
</feature>
<evidence type="ECO:0000313" key="7">
    <source>
        <dbReference type="EMBL" id="CTR07736.1"/>
    </source>
</evidence>
<dbReference type="EMBL" id="LCTV02000006">
    <property type="protein sequence ID" value="PRQ74721.1"/>
    <property type="molecule type" value="Genomic_DNA"/>
</dbReference>
<feature type="transmembrane region" description="Helical" evidence="5">
    <location>
        <begin position="338"/>
        <end position="363"/>
    </location>
</feature>
<keyword evidence="4 5" id="KW-0472">Membrane</keyword>
<protein>
    <submittedName>
        <fullName evidence="7 8">APC amino acid permease</fullName>
    </submittedName>
</protein>
<dbReference type="OMA" id="WKRTSWI"/>
<dbReference type="InterPro" id="IPR050524">
    <property type="entry name" value="APC_YAT"/>
</dbReference>
<feature type="transmembrane region" description="Helical" evidence="5">
    <location>
        <begin position="139"/>
        <end position="158"/>
    </location>
</feature>
<dbReference type="Proteomes" id="UP000199069">
    <property type="component" value="Unassembled WGS sequence"/>
</dbReference>
<dbReference type="PANTHER" id="PTHR43341">
    <property type="entry name" value="AMINO ACID PERMEASE"/>
    <property type="match status" value="1"/>
</dbReference>
<feature type="transmembrane region" description="Helical" evidence="5">
    <location>
        <begin position="412"/>
        <end position="433"/>
    </location>
</feature>
<name>A0A0K3CKJ9_RHOTO</name>
<proteinExistence type="predicted"/>
<evidence type="ECO:0000256" key="2">
    <source>
        <dbReference type="ARBA" id="ARBA00022692"/>
    </source>
</evidence>
<feature type="transmembrane region" description="Helical" evidence="5">
    <location>
        <begin position="65"/>
        <end position="84"/>
    </location>
</feature>
<feature type="domain" description="Amino acid permease/ SLC12A" evidence="6">
    <location>
        <begin position="102"/>
        <end position="523"/>
    </location>
</feature>
<feature type="transmembrane region" description="Helical" evidence="5">
    <location>
        <begin position="105"/>
        <end position="127"/>
    </location>
</feature>
<feature type="domain" description="Amino acid permease/ SLC12A" evidence="6">
    <location>
        <begin position="37"/>
        <end position="79"/>
    </location>
</feature>
<evidence type="ECO:0000256" key="1">
    <source>
        <dbReference type="ARBA" id="ARBA00004141"/>
    </source>
</evidence>
<evidence type="ECO:0000259" key="6">
    <source>
        <dbReference type="Pfam" id="PF00324"/>
    </source>
</evidence>
<sequence length="565" mass="61410">MLCVSLFPPFSSPRDEADDAEPVPVGANSQQRMKPRHLQMIAVGGSIGTGLFIASGQALKQAGPLGVLIAWVIVGVMLLKCVASHPSNDSNRSPAPPRTRSITQALGELAIVFPVSGGWSVLAVRFVDRSFGAAVSYNYAALWCVVLPLELTAAAIAVQYWEAAAKVPVAVWITVFYVAIIILNVFGTLGYAEEEFWASLLKLGVVVVFIIIGIVLNCGGGKNDYSTYVGGRYWRDPGPLADGFHGVAAVFVTAAFSFAGTELVGLAATETKDPRRSLPSAIKSTFWRVTVIYVCTLLIIGLNLPYDNPRLLGGGSDAGASPFVIMVERAGLKGLDHLINVTICISVMSVGLASCYAGSRIICALAETGFLPRQLAYVDKSGRPLYATLFVLACGPIAYVNCSSSGETVFNWLKALTGLSTLFGWGAICICHIRFRRAWKVQGHHVDELPFRAAAGEYGSYFGLLVIALVFIAQFYIALWPLGGPASNPADRVQDFFLSYLAAPVFLFFLITGYAINRTWPLRASEIDIDTGRKTFYTAEEMNAWRRERRNAPWHIRLFRMLFTY</sequence>
<keyword evidence="2 5" id="KW-0812">Transmembrane</keyword>
<feature type="transmembrane region" description="Helical" evidence="5">
    <location>
        <begin position="497"/>
        <end position="516"/>
    </location>
</feature>
<keyword evidence="3 5" id="KW-1133">Transmembrane helix</keyword>
<dbReference type="OrthoDB" id="3900342at2759"/>
<dbReference type="GO" id="GO:0016020">
    <property type="term" value="C:membrane"/>
    <property type="evidence" value="ECO:0007669"/>
    <property type="project" value="UniProtKB-SubCell"/>
</dbReference>
<dbReference type="Pfam" id="PF00324">
    <property type="entry name" value="AA_permease"/>
    <property type="match status" value="2"/>
</dbReference>
<dbReference type="AlphaFoldDB" id="A0A0K3CKJ9"/>
<organism evidence="7 9">
    <name type="scientific">Rhodotorula toruloides</name>
    <name type="common">Yeast</name>
    <name type="synonym">Rhodosporidium toruloides</name>
    <dbReference type="NCBI Taxonomy" id="5286"/>
    <lineage>
        <taxon>Eukaryota</taxon>
        <taxon>Fungi</taxon>
        <taxon>Dikarya</taxon>
        <taxon>Basidiomycota</taxon>
        <taxon>Pucciniomycotina</taxon>
        <taxon>Microbotryomycetes</taxon>
        <taxon>Sporidiobolales</taxon>
        <taxon>Sporidiobolaceae</taxon>
        <taxon>Rhodotorula</taxon>
    </lineage>
</organism>
<reference evidence="8 10" key="2">
    <citation type="journal article" date="2018" name="Elife">
        <title>Functional genomics of lipid metabolism in the oleaginous yeast Rhodosporidium toruloides.</title>
        <authorList>
            <person name="Coradetti S.T."/>
            <person name="Pinel D."/>
            <person name="Geiselman G."/>
            <person name="Ito M."/>
            <person name="Mondo S."/>
            <person name="Reilly M.C."/>
            <person name="Cheng Y.F."/>
            <person name="Bauer S."/>
            <person name="Grigoriev I."/>
            <person name="Gladden J.M."/>
            <person name="Simmons B.A."/>
            <person name="Brem R."/>
            <person name="Arkin A.P."/>
            <person name="Skerker J.M."/>
        </authorList>
    </citation>
    <scope>NUCLEOTIDE SEQUENCE [LARGE SCALE GENOMIC DNA]</scope>
    <source>
        <strain evidence="8 10">NBRC 0880</strain>
    </source>
</reference>
<feature type="transmembrane region" description="Helical" evidence="5">
    <location>
        <begin position="196"/>
        <end position="216"/>
    </location>
</feature>
<dbReference type="GO" id="GO:0015171">
    <property type="term" value="F:amino acid transmembrane transporter activity"/>
    <property type="evidence" value="ECO:0007669"/>
    <property type="project" value="TreeGrafter"/>
</dbReference>
<dbReference type="PIRSF" id="PIRSF006060">
    <property type="entry name" value="AA_transporter"/>
    <property type="match status" value="1"/>
</dbReference>
<dbReference type="EMBL" id="CWKI01000006">
    <property type="protein sequence ID" value="CTR07736.1"/>
    <property type="molecule type" value="Genomic_DNA"/>
</dbReference>
<reference evidence="7 9" key="1">
    <citation type="submission" date="2015-07" db="EMBL/GenBank/DDBJ databases">
        <authorList>
            <person name="Cajimat M.N.B."/>
            <person name="Milazzo M.L."/>
            <person name="Fulhorst C.F."/>
        </authorList>
    </citation>
    <scope>NUCLEOTIDE SEQUENCE [LARGE SCALE GENOMIC DNA]</scope>
    <source>
        <strain evidence="7">Single colony</strain>
    </source>
</reference>
<keyword evidence="9" id="KW-1185">Reference proteome</keyword>
<dbReference type="Proteomes" id="UP000239560">
    <property type="component" value="Unassembled WGS sequence"/>
</dbReference>
<accession>A0A0K3CKJ9</accession>
<dbReference type="STRING" id="5286.A0A0K3CKJ9"/>